<dbReference type="AlphaFoldDB" id="A0A443PET8"/>
<dbReference type="PANTHER" id="PTHR33044">
    <property type="entry name" value="BIFUNCTIONAL INHIBITOR/LIPID-TRANSFER PROTEIN/SEED STORAGE 2S ALBUMIN SUPERFAMILY PROTEIN-RELATED"/>
    <property type="match status" value="1"/>
</dbReference>
<dbReference type="EMBL" id="QPKB01000007">
    <property type="protein sequence ID" value="RWR89279.1"/>
    <property type="molecule type" value="Genomic_DNA"/>
</dbReference>
<dbReference type="CDD" id="cd00010">
    <property type="entry name" value="AAI_LTSS"/>
    <property type="match status" value="1"/>
</dbReference>
<evidence type="ECO:0000259" key="7">
    <source>
        <dbReference type="Pfam" id="PF14368"/>
    </source>
</evidence>
<name>A0A443PET8_9MAGN</name>
<dbReference type="OrthoDB" id="690947at2759"/>
<dbReference type="PRINTS" id="PR00382">
    <property type="entry name" value="LIPIDTRNSFER"/>
</dbReference>
<evidence type="ECO:0000256" key="2">
    <source>
        <dbReference type="ARBA" id="ARBA00022729"/>
    </source>
</evidence>
<feature type="domain" description="Bifunctional inhibitor/plant lipid transfer protein/seed storage helical" evidence="7">
    <location>
        <begin position="28"/>
        <end position="112"/>
    </location>
</feature>
<keyword evidence="2 6" id="KW-0732">Signal</keyword>
<evidence type="ECO:0000313" key="8">
    <source>
        <dbReference type="EMBL" id="RWR89279.1"/>
    </source>
</evidence>
<accession>A0A443PET8</accession>
<evidence type="ECO:0000313" key="9">
    <source>
        <dbReference type="Proteomes" id="UP000283530"/>
    </source>
</evidence>
<dbReference type="Proteomes" id="UP000283530">
    <property type="component" value="Unassembled WGS sequence"/>
</dbReference>
<keyword evidence="3" id="KW-1015">Disulfide bond</keyword>
<evidence type="ECO:0000256" key="6">
    <source>
        <dbReference type="SAM" id="SignalP"/>
    </source>
</evidence>
<feature type="chain" id="PRO_5019302059" evidence="6">
    <location>
        <begin position="36"/>
        <end position="170"/>
    </location>
</feature>
<dbReference type="Gene3D" id="1.10.110.10">
    <property type="entry name" value="Plant lipid-transfer and hydrophobic proteins"/>
    <property type="match status" value="1"/>
</dbReference>
<sequence>MASTTKIRRNNHPDGGLVVFLLMALVMLKEKGVMGQQVPDCASKLVPCGNYLNSTTPPDSCCSPLREAVRTELKCLCNLYSDRQIFKSLGINITQALELPKHCGVTSNLTACKEQATAPAAGSSPPSPPSGNSRGSNGASSLAWIGMSGWMGVLLSWASLFALSGVVGCN</sequence>
<dbReference type="InterPro" id="IPR016140">
    <property type="entry name" value="Bifunc_inhib/LTP/seed_store"/>
</dbReference>
<evidence type="ECO:0000256" key="5">
    <source>
        <dbReference type="SAM" id="Phobius"/>
    </source>
</evidence>
<reference evidence="8 9" key="1">
    <citation type="journal article" date="2019" name="Nat. Plants">
        <title>Stout camphor tree genome fills gaps in understanding of flowering plant genome evolution.</title>
        <authorList>
            <person name="Chaw S.M."/>
            <person name="Liu Y.C."/>
            <person name="Wu Y.W."/>
            <person name="Wang H.Y."/>
            <person name="Lin C.I."/>
            <person name="Wu C.S."/>
            <person name="Ke H.M."/>
            <person name="Chang L.Y."/>
            <person name="Hsu C.Y."/>
            <person name="Yang H.T."/>
            <person name="Sudianto E."/>
            <person name="Hsu M.H."/>
            <person name="Wu K.P."/>
            <person name="Wang L.N."/>
            <person name="Leebens-Mack J.H."/>
            <person name="Tsai I.J."/>
        </authorList>
    </citation>
    <scope>NUCLEOTIDE SEQUENCE [LARGE SCALE GENOMIC DNA]</scope>
    <source>
        <strain evidence="9">cv. Chaw 1501</strain>
        <tissue evidence="8">Young leaves</tissue>
    </source>
</reference>
<keyword evidence="5" id="KW-0472">Membrane</keyword>
<dbReference type="GO" id="GO:0006869">
    <property type="term" value="P:lipid transport"/>
    <property type="evidence" value="ECO:0007669"/>
    <property type="project" value="InterPro"/>
</dbReference>
<dbReference type="InterPro" id="IPR043325">
    <property type="entry name" value="LTSS"/>
</dbReference>
<comment type="similarity">
    <text evidence="1">Belongs to the plant LTP family.</text>
</comment>
<keyword evidence="4" id="KW-0325">Glycoprotein</keyword>
<dbReference type="InterPro" id="IPR000528">
    <property type="entry name" value="Plant_nsLTP"/>
</dbReference>
<keyword evidence="5" id="KW-0812">Transmembrane</keyword>
<gene>
    <name evidence="8" type="ORF">CKAN_01832800</name>
</gene>
<proteinExistence type="inferred from homology"/>
<dbReference type="GO" id="GO:0008289">
    <property type="term" value="F:lipid binding"/>
    <property type="evidence" value="ECO:0007669"/>
    <property type="project" value="InterPro"/>
</dbReference>
<feature type="transmembrane region" description="Helical" evidence="5">
    <location>
        <begin position="142"/>
        <end position="167"/>
    </location>
</feature>
<comment type="caution">
    <text evidence="8">The sequence shown here is derived from an EMBL/GenBank/DDBJ whole genome shotgun (WGS) entry which is preliminary data.</text>
</comment>
<evidence type="ECO:0000256" key="4">
    <source>
        <dbReference type="ARBA" id="ARBA00023180"/>
    </source>
</evidence>
<dbReference type="Pfam" id="PF14368">
    <property type="entry name" value="LTP_2"/>
    <property type="match status" value="1"/>
</dbReference>
<evidence type="ECO:0000256" key="1">
    <source>
        <dbReference type="ARBA" id="ARBA00009748"/>
    </source>
</evidence>
<dbReference type="SUPFAM" id="SSF47699">
    <property type="entry name" value="Bifunctional inhibitor/lipid-transfer protein/seed storage 2S albumin"/>
    <property type="match status" value="1"/>
</dbReference>
<dbReference type="InterPro" id="IPR036312">
    <property type="entry name" value="Bifun_inhib/LTP/seed_sf"/>
</dbReference>
<keyword evidence="9" id="KW-1185">Reference proteome</keyword>
<keyword evidence="5" id="KW-1133">Transmembrane helix</keyword>
<feature type="signal peptide" evidence="6">
    <location>
        <begin position="1"/>
        <end position="35"/>
    </location>
</feature>
<evidence type="ECO:0000256" key="3">
    <source>
        <dbReference type="ARBA" id="ARBA00023157"/>
    </source>
</evidence>
<organism evidence="8 9">
    <name type="scientific">Cinnamomum micranthum f. kanehirae</name>
    <dbReference type="NCBI Taxonomy" id="337451"/>
    <lineage>
        <taxon>Eukaryota</taxon>
        <taxon>Viridiplantae</taxon>
        <taxon>Streptophyta</taxon>
        <taxon>Embryophyta</taxon>
        <taxon>Tracheophyta</taxon>
        <taxon>Spermatophyta</taxon>
        <taxon>Magnoliopsida</taxon>
        <taxon>Magnoliidae</taxon>
        <taxon>Laurales</taxon>
        <taxon>Lauraceae</taxon>
        <taxon>Cinnamomum</taxon>
    </lineage>
</organism>
<protein>
    <submittedName>
        <fullName evidence="8">Non-specific lipid-transfer protein 2-like protein</fullName>
    </submittedName>
</protein>